<dbReference type="AlphaFoldDB" id="A0A0F3IN70"/>
<evidence type="ECO:0000313" key="1">
    <source>
        <dbReference type="EMBL" id="KJV08092.1"/>
    </source>
</evidence>
<reference evidence="1 2" key="2">
    <citation type="journal article" date="2016" name="Microb. Ecol.">
        <title>Genome Characteristics of a Novel Type I Methanotroph (Sn10-6) Isolated from a Flooded Indian Rice Field.</title>
        <authorList>
            <person name="Rahalkar M.C."/>
            <person name="Pandit P.S."/>
            <person name="Dhakephalkar P.K."/>
            <person name="Pore S."/>
            <person name="Arora P."/>
            <person name="Kapse N."/>
        </authorList>
    </citation>
    <scope>NUCLEOTIDE SEQUENCE [LARGE SCALE GENOMIC DNA]</scope>
    <source>
        <strain evidence="1 2">Sn10-6</strain>
    </source>
</reference>
<gene>
    <name evidence="1" type="ORF">VZ94_00605</name>
</gene>
<evidence type="ECO:0000313" key="2">
    <source>
        <dbReference type="Proteomes" id="UP000033684"/>
    </source>
</evidence>
<name>A0A0F3IN70_9GAMM</name>
<accession>A0A0F3IN70</accession>
<dbReference type="OrthoDB" id="6703335at2"/>
<dbReference type="RefSeq" id="WP_045777731.1">
    <property type="nucleotide sequence ID" value="NZ_LAJX01000004.1"/>
</dbReference>
<sequence length="296" mass="32519">MSGLAQKNVVGRAISAGDVITIEIQRTVGKVNPKINSPFSFDYPPIEEDSEIDWALVELKMNELLVPGQNPMSLSTLREYCRYPSVYDDSAVFLGEFEFLIRRKYPELDFIAVWNEAIEEVARGAGSLDNINTLFVACYDGSETILAQPDIETPVLPTVITSLTDKQTAIKQTLLAADNSYKVTFYTPVTSEITITVTAKISTAHVVEAVAAKIKQELLKAFNRDAGNHASKPVQRLAYSLLIEKVPELSVGNAYLKVDVVELTGAFRPELWRYVTASSIAVTVTQTNIALPGWGG</sequence>
<evidence type="ECO:0008006" key="3">
    <source>
        <dbReference type="Google" id="ProtNLM"/>
    </source>
</evidence>
<protein>
    <recommendedName>
        <fullName evidence="3">Baseplate protein J-like domain-containing protein</fullName>
    </recommendedName>
</protein>
<proteinExistence type="predicted"/>
<comment type="caution">
    <text evidence="1">The sequence shown here is derived from an EMBL/GenBank/DDBJ whole genome shotgun (WGS) entry which is preliminary data.</text>
</comment>
<dbReference type="EMBL" id="LAJX01000004">
    <property type="protein sequence ID" value="KJV08092.1"/>
    <property type="molecule type" value="Genomic_DNA"/>
</dbReference>
<keyword evidence="2" id="KW-1185">Reference proteome</keyword>
<reference evidence="2" key="1">
    <citation type="submission" date="2015-03" db="EMBL/GenBank/DDBJ databases">
        <title>Draft genome sequence of a novel methanotroph (Sn10-6) isolated from flooded ricefield rhizosphere in India.</title>
        <authorList>
            <person name="Pandit P.S."/>
            <person name="Pore S.D."/>
            <person name="Arora P."/>
            <person name="Kapse N.G."/>
            <person name="Dhakephalkar P.K."/>
            <person name="Rahalkar M.C."/>
        </authorList>
    </citation>
    <scope>NUCLEOTIDE SEQUENCE [LARGE SCALE GENOMIC DNA]</scope>
    <source>
        <strain evidence="2">Sn10-6</strain>
    </source>
</reference>
<dbReference type="Proteomes" id="UP000033684">
    <property type="component" value="Unassembled WGS sequence"/>
</dbReference>
<organism evidence="1 2">
    <name type="scientific">Methylocucumis oryzae</name>
    <dbReference type="NCBI Taxonomy" id="1632867"/>
    <lineage>
        <taxon>Bacteria</taxon>
        <taxon>Pseudomonadati</taxon>
        <taxon>Pseudomonadota</taxon>
        <taxon>Gammaproteobacteria</taxon>
        <taxon>Methylococcales</taxon>
        <taxon>Methylococcaceae</taxon>
        <taxon>Methylocucumis</taxon>
    </lineage>
</organism>